<dbReference type="GO" id="GO:0046677">
    <property type="term" value="P:response to antibiotic"/>
    <property type="evidence" value="ECO:0007669"/>
    <property type="project" value="TreeGrafter"/>
</dbReference>
<proteinExistence type="inferred from homology"/>
<dbReference type="EMBL" id="FOVN01000001">
    <property type="protein sequence ID" value="SFN49365.1"/>
    <property type="molecule type" value="Genomic_DNA"/>
</dbReference>
<organism evidence="4 5">
    <name type="scientific">Bizionia echini</name>
    <dbReference type="NCBI Taxonomy" id="649333"/>
    <lineage>
        <taxon>Bacteria</taxon>
        <taxon>Pseudomonadati</taxon>
        <taxon>Bacteroidota</taxon>
        <taxon>Flavobacteriia</taxon>
        <taxon>Flavobacteriales</taxon>
        <taxon>Flavobacteriaceae</taxon>
        <taxon>Bizionia</taxon>
    </lineage>
</organism>
<dbReference type="Pfam" id="PF25944">
    <property type="entry name" value="Beta-barrel_RND"/>
    <property type="match status" value="1"/>
</dbReference>
<evidence type="ECO:0000256" key="1">
    <source>
        <dbReference type="ARBA" id="ARBA00009477"/>
    </source>
</evidence>
<dbReference type="SUPFAM" id="SSF111369">
    <property type="entry name" value="HlyD-like secretion proteins"/>
    <property type="match status" value="1"/>
</dbReference>
<dbReference type="Pfam" id="PF25917">
    <property type="entry name" value="BSH_RND"/>
    <property type="match status" value="1"/>
</dbReference>
<comment type="similarity">
    <text evidence="1">Belongs to the membrane fusion protein (MFP) (TC 8.A.1) family.</text>
</comment>
<dbReference type="Proteomes" id="UP000198705">
    <property type="component" value="Unassembled WGS sequence"/>
</dbReference>
<gene>
    <name evidence="4" type="ORF">SAMN04487989_101812</name>
</gene>
<dbReference type="GO" id="GO:0030313">
    <property type="term" value="C:cell envelope"/>
    <property type="evidence" value="ECO:0007669"/>
    <property type="project" value="UniProtKB-SubCell"/>
</dbReference>
<dbReference type="STRING" id="649333.SAMN04487989_101812"/>
<feature type="domain" description="Multidrug resistance protein MdtA-like beta-barrel" evidence="3">
    <location>
        <begin position="216"/>
        <end position="274"/>
    </location>
</feature>
<dbReference type="AlphaFoldDB" id="A0A1I4ZGF3"/>
<sequence>MKKSIINIGIPCALVLALFNCGEKETQQKAPPIMPYPVVEVAKQNITTYENFPASIEGEVNSEVRPKISGYIKEVLVTEGQAVKQGQLLFKLETQSLSQDAQAAKANVNAAQVEVNKLKPLVEKNIISSVQLETANAKLLQAQSTYNSIGANINYANVKSPVDGVVGSINFRKGALVSAQDPMPLTNVSSISDVYAYFSMNEKAFISFFSEAKGETSKEKLELFPEVKLLLANGELYDKTGKIETITGDINAQTGSITFRAKFDNKAGILRNGSSGTVLIPKIYTDVMVIPSESTFERQGKSFVYKVINDSLVDKPVTVLKSTGRIYLIEDGLEVGETILAKGLNKVSSGSKIKPIKKPLDSIINSFETVFK</sequence>
<name>A0A1I4ZGF3_9FLAO</name>
<evidence type="ECO:0000313" key="5">
    <source>
        <dbReference type="Proteomes" id="UP000198705"/>
    </source>
</evidence>
<protein>
    <submittedName>
        <fullName evidence="4">Membrane fusion protein, multidrug efflux system</fullName>
    </submittedName>
</protein>
<dbReference type="Gene3D" id="1.10.287.470">
    <property type="entry name" value="Helix hairpin bin"/>
    <property type="match status" value="1"/>
</dbReference>
<dbReference type="Gene3D" id="2.40.50.100">
    <property type="match status" value="1"/>
</dbReference>
<dbReference type="Gene3D" id="2.40.420.20">
    <property type="match status" value="1"/>
</dbReference>
<dbReference type="InterPro" id="IPR058625">
    <property type="entry name" value="MdtA-like_BSH"/>
</dbReference>
<dbReference type="GO" id="GO:0005886">
    <property type="term" value="C:plasma membrane"/>
    <property type="evidence" value="ECO:0007669"/>
    <property type="project" value="TreeGrafter"/>
</dbReference>
<evidence type="ECO:0000259" key="2">
    <source>
        <dbReference type="Pfam" id="PF25917"/>
    </source>
</evidence>
<dbReference type="InterPro" id="IPR058626">
    <property type="entry name" value="MdtA-like_b-barrel"/>
</dbReference>
<keyword evidence="5" id="KW-1185">Reference proteome</keyword>
<reference evidence="5" key="1">
    <citation type="submission" date="2016-10" db="EMBL/GenBank/DDBJ databases">
        <authorList>
            <person name="Varghese N."/>
            <person name="Submissions S."/>
        </authorList>
    </citation>
    <scope>NUCLEOTIDE SEQUENCE [LARGE SCALE GENOMIC DNA]</scope>
    <source>
        <strain evidence="5">DSM 23925</strain>
    </source>
</reference>
<dbReference type="InterPro" id="IPR006143">
    <property type="entry name" value="RND_pump_MFP"/>
</dbReference>
<dbReference type="PANTHER" id="PTHR30158:SF23">
    <property type="entry name" value="MULTIDRUG RESISTANCE PROTEIN MEXA"/>
    <property type="match status" value="1"/>
</dbReference>
<dbReference type="OrthoDB" id="9801814at2"/>
<accession>A0A1I4ZGF3</accession>
<feature type="domain" description="Multidrug resistance protein MdtA-like barrel-sandwich hybrid" evidence="2">
    <location>
        <begin position="63"/>
        <end position="185"/>
    </location>
</feature>
<dbReference type="PRINTS" id="PR01490">
    <property type="entry name" value="RTXTOXIND"/>
</dbReference>
<dbReference type="RefSeq" id="WP_092206337.1">
    <property type="nucleotide sequence ID" value="NZ_FOVN01000001.1"/>
</dbReference>
<dbReference type="PANTHER" id="PTHR30158">
    <property type="entry name" value="ACRA/E-RELATED COMPONENT OF DRUG EFFLUX TRANSPORTER"/>
    <property type="match status" value="1"/>
</dbReference>
<dbReference type="GO" id="GO:0022857">
    <property type="term" value="F:transmembrane transporter activity"/>
    <property type="evidence" value="ECO:0007669"/>
    <property type="project" value="InterPro"/>
</dbReference>
<dbReference type="Gene3D" id="2.40.30.170">
    <property type="match status" value="1"/>
</dbReference>
<evidence type="ECO:0000259" key="3">
    <source>
        <dbReference type="Pfam" id="PF25944"/>
    </source>
</evidence>
<evidence type="ECO:0000313" key="4">
    <source>
        <dbReference type="EMBL" id="SFN49365.1"/>
    </source>
</evidence>
<dbReference type="NCBIfam" id="TIGR01730">
    <property type="entry name" value="RND_mfp"/>
    <property type="match status" value="1"/>
</dbReference>